<evidence type="ECO:0000256" key="1">
    <source>
        <dbReference type="ARBA" id="ARBA00000085"/>
    </source>
</evidence>
<organism evidence="10 11">
    <name type="scientific">Novosphingobium cyanobacteriorum</name>
    <dbReference type="NCBI Taxonomy" id="3024215"/>
    <lineage>
        <taxon>Bacteria</taxon>
        <taxon>Pseudomonadati</taxon>
        <taxon>Pseudomonadota</taxon>
        <taxon>Alphaproteobacteria</taxon>
        <taxon>Sphingomonadales</taxon>
        <taxon>Sphingomonadaceae</taxon>
        <taxon>Novosphingobium</taxon>
    </lineage>
</organism>
<dbReference type="RefSeq" id="WP_277280097.1">
    <property type="nucleotide sequence ID" value="NZ_JAROCY010000023.1"/>
</dbReference>
<feature type="transmembrane region" description="Helical" evidence="8">
    <location>
        <begin position="21"/>
        <end position="38"/>
    </location>
</feature>
<dbReference type="Proteomes" id="UP001222770">
    <property type="component" value="Unassembled WGS sequence"/>
</dbReference>
<keyword evidence="8" id="KW-1133">Transmembrane helix</keyword>
<dbReference type="EMBL" id="JAROCY010000023">
    <property type="protein sequence ID" value="MDF8335199.1"/>
    <property type="molecule type" value="Genomic_DNA"/>
</dbReference>
<keyword evidence="8" id="KW-0472">Membrane</keyword>
<keyword evidence="4" id="KW-0808">Transferase</keyword>
<evidence type="ECO:0000313" key="10">
    <source>
        <dbReference type="EMBL" id="MDF8335199.1"/>
    </source>
</evidence>
<keyword evidence="6 10" id="KW-0418">Kinase</keyword>
<keyword evidence="5" id="KW-0547">Nucleotide-binding</keyword>
<dbReference type="SMART" id="SM00911">
    <property type="entry name" value="HWE_HK"/>
    <property type="match status" value="1"/>
</dbReference>
<dbReference type="GO" id="GO:0016301">
    <property type="term" value="F:kinase activity"/>
    <property type="evidence" value="ECO:0007669"/>
    <property type="project" value="UniProtKB-KW"/>
</dbReference>
<comment type="catalytic activity">
    <reaction evidence="1">
        <text>ATP + protein L-histidine = ADP + protein N-phospho-L-histidine.</text>
        <dbReference type="EC" id="2.7.13.3"/>
    </reaction>
</comment>
<protein>
    <recommendedName>
        <fullName evidence="2">histidine kinase</fullName>
        <ecNumber evidence="2">2.7.13.3</ecNumber>
    </recommendedName>
</protein>
<feature type="transmembrane region" description="Helical" evidence="8">
    <location>
        <begin position="50"/>
        <end position="74"/>
    </location>
</feature>
<evidence type="ECO:0000256" key="8">
    <source>
        <dbReference type="SAM" id="Phobius"/>
    </source>
</evidence>
<feature type="domain" description="Signal transduction histidine kinase HWE region" evidence="9">
    <location>
        <begin position="135"/>
        <end position="214"/>
    </location>
</feature>
<reference evidence="10 11" key="1">
    <citation type="submission" date="2023-03" db="EMBL/GenBank/DDBJ databases">
        <title>Novosphingobium cyanobacteriorum sp. nov., isolated from a eutrophic reservoir during the Microcystis bloom period.</title>
        <authorList>
            <person name="Kang M."/>
            <person name="Le V."/>
            <person name="Ko S.-R."/>
            <person name="Lee S.-A."/>
            <person name="Ahn C.-Y."/>
        </authorList>
    </citation>
    <scope>NUCLEOTIDE SEQUENCE [LARGE SCALE GENOMIC DNA]</scope>
    <source>
        <strain evidence="10 11">HBC54</strain>
    </source>
</reference>
<proteinExistence type="predicted"/>
<evidence type="ECO:0000256" key="7">
    <source>
        <dbReference type="ARBA" id="ARBA00022840"/>
    </source>
</evidence>
<accession>A0ABT6CMQ0</accession>
<dbReference type="EC" id="2.7.13.3" evidence="2"/>
<evidence type="ECO:0000313" key="11">
    <source>
        <dbReference type="Proteomes" id="UP001222770"/>
    </source>
</evidence>
<dbReference type="PANTHER" id="PTHR41523">
    <property type="entry name" value="TWO-COMPONENT SYSTEM SENSOR PROTEIN"/>
    <property type="match status" value="1"/>
</dbReference>
<evidence type="ECO:0000256" key="6">
    <source>
        <dbReference type="ARBA" id="ARBA00022777"/>
    </source>
</evidence>
<feature type="transmembrane region" description="Helical" evidence="8">
    <location>
        <begin position="95"/>
        <end position="115"/>
    </location>
</feature>
<evidence type="ECO:0000256" key="2">
    <source>
        <dbReference type="ARBA" id="ARBA00012438"/>
    </source>
</evidence>
<dbReference type="SUPFAM" id="SSF55874">
    <property type="entry name" value="ATPase domain of HSP90 chaperone/DNA topoisomerase II/histidine kinase"/>
    <property type="match status" value="1"/>
</dbReference>
<name>A0ABT6CMQ0_9SPHN</name>
<sequence length="317" mass="34453">MDLMPAVRRAVTRQRGKAEQAMWMLALFVVPTLLRASVDTGGLALPFLTFWPSLLVASLILDTGFAIAFAVVAAAGAQRIFGGGGWFVSLDAARIVFFALFAFSASLIIAMGTLLRRAVRHLEQANQQQEGFNRELRHRVRNMLAIVQALASSGPKAENPLDFFREFSGRLDSLARASDLLRIGTEAEGRLPDLIERTVEPFSGTGRIHLQGTPCVVPDESCIPLIMALHELCTNAVKHGALSGEAGRVEISWFVAEGGGGLFLLWKEVGGPTVRPPQRTGIGTRLLMPQPGLDRVELAFEPRGLWCEIAIHGGRHL</sequence>
<evidence type="ECO:0000256" key="5">
    <source>
        <dbReference type="ARBA" id="ARBA00022741"/>
    </source>
</evidence>
<keyword evidence="11" id="KW-1185">Reference proteome</keyword>
<gene>
    <name evidence="10" type="ORF">POM99_18500</name>
</gene>
<dbReference type="InterPro" id="IPR036890">
    <property type="entry name" value="HATPase_C_sf"/>
</dbReference>
<dbReference type="InterPro" id="IPR011102">
    <property type="entry name" value="Sig_transdc_His_kinase_HWE"/>
</dbReference>
<comment type="caution">
    <text evidence="10">The sequence shown here is derived from an EMBL/GenBank/DDBJ whole genome shotgun (WGS) entry which is preliminary data.</text>
</comment>
<evidence type="ECO:0000256" key="3">
    <source>
        <dbReference type="ARBA" id="ARBA00022553"/>
    </source>
</evidence>
<keyword evidence="8" id="KW-0812">Transmembrane</keyword>
<dbReference type="Gene3D" id="3.30.565.10">
    <property type="entry name" value="Histidine kinase-like ATPase, C-terminal domain"/>
    <property type="match status" value="1"/>
</dbReference>
<dbReference type="PANTHER" id="PTHR41523:SF8">
    <property type="entry name" value="ETHYLENE RESPONSE SENSOR PROTEIN"/>
    <property type="match status" value="1"/>
</dbReference>
<keyword evidence="7" id="KW-0067">ATP-binding</keyword>
<keyword evidence="3" id="KW-0597">Phosphoprotein</keyword>
<evidence type="ECO:0000256" key="4">
    <source>
        <dbReference type="ARBA" id="ARBA00022679"/>
    </source>
</evidence>
<evidence type="ECO:0000259" key="9">
    <source>
        <dbReference type="SMART" id="SM00911"/>
    </source>
</evidence>
<dbReference type="Pfam" id="PF07536">
    <property type="entry name" value="HWE_HK"/>
    <property type="match status" value="1"/>
</dbReference>